<dbReference type="EC" id="3.5.4.27" evidence="3"/>
<evidence type="ECO:0000256" key="8">
    <source>
        <dbReference type="ARBA" id="ARBA00030468"/>
    </source>
</evidence>
<organism evidence="10 11">
    <name type="scientific">Methanofollis fontis</name>
    <dbReference type="NCBI Taxonomy" id="2052832"/>
    <lineage>
        <taxon>Archaea</taxon>
        <taxon>Methanobacteriati</taxon>
        <taxon>Methanobacteriota</taxon>
        <taxon>Stenosarchaea group</taxon>
        <taxon>Methanomicrobia</taxon>
        <taxon>Methanomicrobiales</taxon>
        <taxon>Methanomicrobiaceae</taxon>
        <taxon>Methanofollis</taxon>
    </lineage>
</organism>
<evidence type="ECO:0000256" key="6">
    <source>
        <dbReference type="ARBA" id="ARBA00022563"/>
    </source>
</evidence>
<dbReference type="GO" id="GO:0018759">
    <property type="term" value="F:methenyltetrahydromethanopterin cyclohydrolase activity"/>
    <property type="evidence" value="ECO:0007669"/>
    <property type="project" value="UniProtKB-EC"/>
</dbReference>
<comment type="caution">
    <text evidence="10">The sequence shown here is derived from an EMBL/GenBank/DDBJ whole genome shotgun (WGS) entry which is preliminary data.</text>
</comment>
<evidence type="ECO:0000256" key="3">
    <source>
        <dbReference type="ARBA" id="ARBA00012765"/>
    </source>
</evidence>
<accession>A0A483CV55</accession>
<dbReference type="GO" id="GO:0006730">
    <property type="term" value="P:one-carbon metabolic process"/>
    <property type="evidence" value="ECO:0007669"/>
    <property type="project" value="UniProtKB-KW"/>
</dbReference>
<keyword evidence="5" id="KW-0963">Cytoplasm</keyword>
<dbReference type="Proteomes" id="UP000292580">
    <property type="component" value="Unassembled WGS sequence"/>
</dbReference>
<dbReference type="Pfam" id="PF02289">
    <property type="entry name" value="MCH"/>
    <property type="match status" value="1"/>
</dbReference>
<dbReference type="InterPro" id="IPR003209">
    <property type="entry name" value="METHMP_CycHdrlase"/>
</dbReference>
<keyword evidence="6" id="KW-0554">One-carbon metabolism</keyword>
<evidence type="ECO:0000313" key="10">
    <source>
        <dbReference type="EMBL" id="TAJ45357.1"/>
    </source>
</evidence>
<reference evidence="10 11" key="1">
    <citation type="submission" date="2017-11" db="EMBL/GenBank/DDBJ databases">
        <title>Isolation and Characterization of Methanofollis Species from Methane Seep Offshore SW Taiwan.</title>
        <authorList>
            <person name="Teng N.-H."/>
            <person name="Lai M.-C."/>
            <person name="Chen S.-C."/>
        </authorList>
    </citation>
    <scope>NUCLEOTIDE SEQUENCE [LARGE SCALE GENOMIC DNA]</scope>
    <source>
        <strain evidence="10 11">FWC-SCC2</strain>
    </source>
</reference>
<dbReference type="EMBL" id="PGCL01000001">
    <property type="protein sequence ID" value="TAJ45357.1"/>
    <property type="molecule type" value="Genomic_DNA"/>
</dbReference>
<evidence type="ECO:0000256" key="4">
    <source>
        <dbReference type="ARBA" id="ARBA00020597"/>
    </source>
</evidence>
<evidence type="ECO:0000256" key="2">
    <source>
        <dbReference type="ARBA" id="ARBA00006902"/>
    </source>
</evidence>
<evidence type="ECO:0000256" key="1">
    <source>
        <dbReference type="ARBA" id="ARBA00004496"/>
    </source>
</evidence>
<proteinExistence type="inferred from homology"/>
<keyword evidence="7" id="KW-0378">Hydrolase</keyword>
<comment type="catalytic activity">
    <reaction evidence="9">
        <text>5,10-methenyl-5,6,7,8-tetrahydromethanopterin + H2O = N(5)-formyl-5,6,7,8-tetrahydromethanopterin + H(+)</text>
        <dbReference type="Rhea" id="RHEA:19053"/>
        <dbReference type="ChEBI" id="CHEBI:15377"/>
        <dbReference type="ChEBI" id="CHEBI:15378"/>
        <dbReference type="ChEBI" id="CHEBI:58018"/>
        <dbReference type="ChEBI" id="CHEBI:58337"/>
        <dbReference type="EC" id="3.5.4.27"/>
    </reaction>
</comment>
<name>A0A483CV55_9EURY</name>
<gene>
    <name evidence="10" type="ORF">CUJ86_01010</name>
</gene>
<evidence type="ECO:0000313" key="11">
    <source>
        <dbReference type="Proteomes" id="UP000292580"/>
    </source>
</evidence>
<evidence type="ECO:0000256" key="5">
    <source>
        <dbReference type="ARBA" id="ARBA00022490"/>
    </source>
</evidence>
<evidence type="ECO:0000256" key="9">
    <source>
        <dbReference type="ARBA" id="ARBA00048684"/>
    </source>
</evidence>
<evidence type="ECO:0000256" key="7">
    <source>
        <dbReference type="ARBA" id="ARBA00022801"/>
    </source>
</evidence>
<dbReference type="GO" id="GO:0005737">
    <property type="term" value="C:cytoplasm"/>
    <property type="evidence" value="ECO:0007669"/>
    <property type="project" value="UniProtKB-SubCell"/>
</dbReference>
<protein>
    <recommendedName>
        <fullName evidence="4">Methenyltetrahydromethanopterin cyclohydrolase</fullName>
        <ecNumber evidence="3">3.5.4.27</ecNumber>
    </recommendedName>
    <alternativeName>
        <fullName evidence="8">Methenyl-H4MPT cyclohydrolase</fullName>
    </alternativeName>
</protein>
<dbReference type="AlphaFoldDB" id="A0A483CV55"/>
<dbReference type="SUPFAM" id="SSF56199">
    <property type="entry name" value="Methenyltetrahydromethanopterin cyclohydrolase"/>
    <property type="match status" value="1"/>
</dbReference>
<sequence length="316" mass="32931">MPMAGLNEGALPMVKEMTERAALLGIRAGRMKGGAMLIDCGSGREVTGSYEAGCRTVEAACGGCARAWTGIGAIGPYTLPILQMNIASPADACLGALLPLWKVRAGGEAVSASGPGRALARRPPRIYQMIEMDEQADDAVVCLDAGWFPDDDEAGRIAEACGVGVDRLTIILAPASGIAGAVMNAALVAGTTVARLIKYGYESDRILHASLRVPVPPPSLDAERVRDAACLGGTVSGTIHLVVAGYDDAIAGCVSGRCSWTASRDTRLTAPVAELTVTDSRDGSVRRFGACDPGKALEHFGIRRRSVRPDRITAIR</sequence>
<comment type="similarity">
    <text evidence="2">Belongs to the MCH family.</text>
</comment>
<comment type="subcellular location">
    <subcellularLocation>
        <location evidence="1">Cytoplasm</location>
    </subcellularLocation>
</comment>
<keyword evidence="11" id="KW-1185">Reference proteome</keyword>
<dbReference type="Gene3D" id="3.10.340.11">
    <property type="entry name" value="Methenyltetrahydromethanopterin Cyclohydrolase, Chain A, domain 1"/>
    <property type="match status" value="2"/>
</dbReference>